<protein>
    <recommendedName>
        <fullName evidence="4 8">Sucrose-6-phosphate hydrolase</fullName>
        <ecNumber evidence="3 8">3.2.1.26</ecNumber>
    </recommendedName>
    <alternativeName>
        <fullName evidence="7 9">Invertase</fullName>
    </alternativeName>
</protein>
<dbReference type="GO" id="GO:0004564">
    <property type="term" value="F:beta-fructofuranosidase activity"/>
    <property type="evidence" value="ECO:0007669"/>
    <property type="project" value="UniProtKB-EC"/>
</dbReference>
<keyword evidence="9" id="KW-0963">Cytoplasm</keyword>
<feature type="region of interest" description="Disordered" evidence="10">
    <location>
        <begin position="377"/>
        <end position="415"/>
    </location>
</feature>
<evidence type="ECO:0000256" key="3">
    <source>
        <dbReference type="ARBA" id="ARBA00012758"/>
    </source>
</evidence>
<evidence type="ECO:0000313" key="14">
    <source>
        <dbReference type="Proteomes" id="UP000316968"/>
    </source>
</evidence>
<name>A0A4Y6V2L4_SACBS</name>
<feature type="domain" description="Glycosyl hydrolase family 32 C-terminal" evidence="12">
    <location>
        <begin position="366"/>
        <end position="514"/>
    </location>
</feature>
<dbReference type="NCBIfam" id="TIGR01322">
    <property type="entry name" value="scrB_fam"/>
    <property type="match status" value="1"/>
</dbReference>
<dbReference type="SMART" id="SM00640">
    <property type="entry name" value="Glyco_32"/>
    <property type="match status" value="1"/>
</dbReference>
<dbReference type="InterPro" id="IPR051214">
    <property type="entry name" value="GH32_Enzymes"/>
</dbReference>
<keyword evidence="5 8" id="KW-0378">Hydrolase</keyword>
<dbReference type="CDD" id="cd18623">
    <property type="entry name" value="GH32_ScrB-like"/>
    <property type="match status" value="1"/>
</dbReference>
<evidence type="ECO:0000256" key="5">
    <source>
        <dbReference type="ARBA" id="ARBA00022801"/>
    </source>
</evidence>
<dbReference type="Pfam" id="PF08244">
    <property type="entry name" value="Glyco_hydro_32C"/>
    <property type="match status" value="1"/>
</dbReference>
<dbReference type="InterPro" id="IPR013320">
    <property type="entry name" value="ConA-like_dom_sf"/>
</dbReference>
<dbReference type="Gene3D" id="2.60.120.560">
    <property type="entry name" value="Exo-inulinase, domain 1"/>
    <property type="match status" value="1"/>
</dbReference>
<dbReference type="UniPathway" id="UPA00238"/>
<organism evidence="13 14">
    <name type="scientific">Saccharibacillus brassicae</name>
    <dbReference type="NCBI Taxonomy" id="2583377"/>
    <lineage>
        <taxon>Bacteria</taxon>
        <taxon>Bacillati</taxon>
        <taxon>Bacillota</taxon>
        <taxon>Bacilli</taxon>
        <taxon>Bacillales</taxon>
        <taxon>Paenibacillaceae</taxon>
        <taxon>Saccharibacillus</taxon>
    </lineage>
</organism>
<evidence type="ECO:0000256" key="6">
    <source>
        <dbReference type="ARBA" id="ARBA00023295"/>
    </source>
</evidence>
<accession>A0A4Y6V2L4</accession>
<evidence type="ECO:0000259" key="12">
    <source>
        <dbReference type="Pfam" id="PF08244"/>
    </source>
</evidence>
<dbReference type="GO" id="GO:0005985">
    <property type="term" value="P:sucrose metabolic process"/>
    <property type="evidence" value="ECO:0007669"/>
    <property type="project" value="UniProtKB-UniPathway"/>
</dbReference>
<dbReference type="EMBL" id="CP041217">
    <property type="protein sequence ID" value="QDH22485.1"/>
    <property type="molecule type" value="Genomic_DNA"/>
</dbReference>
<sequence>MPMTRAQKYRLLRQAEAGELERLAERAADCAWRQTYHIQPHAGLLNDPNGFAYYNGQYHLFYQWFPLGTEHGMKYWYHVVSSDLARWTDAGIGLEPGGLYDSHGAYSGSAIEKDGRLYLMYTGNTRDADWVRRPYQCLAVMDEDGTIAKTELPVIADVPAGYTDHFRDPKVWREGDAYLCVIGAQRSDLTGAAVLYRSPDLLDWNFAGEIRTSLPNFGYMWECPDYFELDGTGVLLLCPQGVERDGERFRNIYPSGYLLGEPLNTADGTFRHGAFAELDRGFDFYAPQTTAGPDGQRLLVGWMGLPDLDYPTDGLGWAHCLTLPRELSLRGGRLIQRPAAGLRLLRGEERSFSAAWADGRRSFDRIEGRSYELQVRIAPAAQRPGSADGGAEDGESSANRSTDRELPGSGSGRFGVEFRTGVEERTILTYDAGSRTVTLDRSRSGVPLGIDYGTTRSCTLDAAGRQDVEFRLFVDTSSVEIFVNDGEEVFTARLFPDSASTGIAFFADGGGAAFEGSYWPYGEGAIPRGLPAGLADYGQVRP</sequence>
<dbReference type="Proteomes" id="UP000316968">
    <property type="component" value="Chromosome"/>
</dbReference>
<evidence type="ECO:0000256" key="7">
    <source>
        <dbReference type="ARBA" id="ARBA00033367"/>
    </source>
</evidence>
<evidence type="ECO:0000256" key="2">
    <source>
        <dbReference type="ARBA" id="ARBA00009902"/>
    </source>
</evidence>
<comment type="pathway">
    <text evidence="1 9">Glycan biosynthesis; sucrose metabolism.</text>
</comment>
<dbReference type="InterPro" id="IPR013189">
    <property type="entry name" value="Glyco_hydro_32_C"/>
</dbReference>
<proteinExistence type="inferred from homology"/>
<evidence type="ECO:0000259" key="11">
    <source>
        <dbReference type="Pfam" id="PF00251"/>
    </source>
</evidence>
<evidence type="ECO:0000256" key="9">
    <source>
        <dbReference type="RuleBase" id="RU365015"/>
    </source>
</evidence>
<comment type="subcellular location">
    <subcellularLocation>
        <location evidence="9">Cytoplasm</location>
    </subcellularLocation>
</comment>
<dbReference type="RefSeq" id="WP_141449027.1">
    <property type="nucleotide sequence ID" value="NZ_CP041217.1"/>
</dbReference>
<comment type="function">
    <text evidence="9">Enables the bacterium to metabolize sucrose as a sole carbon source.</text>
</comment>
<comment type="catalytic activity">
    <reaction evidence="8">
        <text>Hydrolysis of terminal non-reducing beta-D-fructofuranoside residues in beta-D-fructofuranosides.</text>
        <dbReference type="EC" id="3.2.1.26"/>
    </reaction>
</comment>
<dbReference type="KEGG" id="saca:FFV09_17545"/>
<dbReference type="InterPro" id="IPR018053">
    <property type="entry name" value="Glyco_hydro_32_AS"/>
</dbReference>
<reference evidence="13 14" key="1">
    <citation type="submission" date="2019-06" db="EMBL/GenBank/DDBJ databases">
        <title>Saccharibacillus brassicae sp. nov., an endophytic bacterium isolated from Chinese cabbage seeds (Brassica pekinensis).</title>
        <authorList>
            <person name="Jiang L."/>
            <person name="Lee J."/>
            <person name="Kim S.W."/>
        </authorList>
    </citation>
    <scope>NUCLEOTIDE SEQUENCE [LARGE SCALE GENOMIC DNA]</scope>
    <source>
        <strain evidence="14">KCTC 43072 / ATSA2</strain>
    </source>
</reference>
<dbReference type="EC" id="3.2.1.26" evidence="3 8"/>
<dbReference type="InterPro" id="IPR013148">
    <property type="entry name" value="Glyco_hydro_32_N"/>
</dbReference>
<comment type="similarity">
    <text evidence="2 8">Belongs to the glycosyl hydrolase 32 family.</text>
</comment>
<evidence type="ECO:0000256" key="10">
    <source>
        <dbReference type="SAM" id="MobiDB-lite"/>
    </source>
</evidence>
<evidence type="ECO:0000313" key="13">
    <source>
        <dbReference type="EMBL" id="QDH22485.1"/>
    </source>
</evidence>
<keyword evidence="9" id="KW-0119">Carbohydrate metabolism</keyword>
<gene>
    <name evidence="13" type="ORF">FFV09_17545</name>
</gene>
<evidence type="ECO:0000256" key="4">
    <source>
        <dbReference type="ARBA" id="ARBA00019623"/>
    </source>
</evidence>
<dbReference type="Pfam" id="PF00251">
    <property type="entry name" value="Glyco_hydro_32N"/>
    <property type="match status" value="1"/>
</dbReference>
<dbReference type="InterPro" id="IPR006232">
    <property type="entry name" value="Suc6P_hydrolase"/>
</dbReference>
<evidence type="ECO:0000256" key="8">
    <source>
        <dbReference type="RuleBase" id="RU362110"/>
    </source>
</evidence>
<evidence type="ECO:0000256" key="1">
    <source>
        <dbReference type="ARBA" id="ARBA00004914"/>
    </source>
</evidence>
<dbReference type="GO" id="GO:0005737">
    <property type="term" value="C:cytoplasm"/>
    <property type="evidence" value="ECO:0007669"/>
    <property type="project" value="UniProtKB-SubCell"/>
</dbReference>
<keyword evidence="14" id="KW-1185">Reference proteome</keyword>
<keyword evidence="6 8" id="KW-0326">Glycosidase</keyword>
<dbReference type="PANTHER" id="PTHR43101">
    <property type="entry name" value="BETA-FRUCTOSIDASE"/>
    <property type="match status" value="1"/>
</dbReference>
<dbReference type="InterPro" id="IPR001362">
    <property type="entry name" value="Glyco_hydro_32"/>
</dbReference>
<dbReference type="Gene3D" id="2.115.10.20">
    <property type="entry name" value="Glycosyl hydrolase domain, family 43"/>
    <property type="match status" value="1"/>
</dbReference>
<dbReference type="PANTHER" id="PTHR43101:SF1">
    <property type="entry name" value="BETA-FRUCTOSIDASE"/>
    <property type="match status" value="1"/>
</dbReference>
<dbReference type="AlphaFoldDB" id="A0A4Y6V2L4"/>
<dbReference type="InterPro" id="IPR023296">
    <property type="entry name" value="Glyco_hydro_beta-prop_sf"/>
</dbReference>
<dbReference type="SUPFAM" id="SSF49899">
    <property type="entry name" value="Concanavalin A-like lectins/glucanases"/>
    <property type="match status" value="1"/>
</dbReference>
<dbReference type="PROSITE" id="PS00609">
    <property type="entry name" value="GLYCOSYL_HYDROL_F32"/>
    <property type="match status" value="1"/>
</dbReference>
<dbReference type="SUPFAM" id="SSF75005">
    <property type="entry name" value="Arabinanase/levansucrase/invertase"/>
    <property type="match status" value="1"/>
</dbReference>
<dbReference type="OrthoDB" id="9759709at2"/>
<feature type="domain" description="Glycosyl hydrolase family 32 N-terminal" evidence="11">
    <location>
        <begin position="37"/>
        <end position="338"/>
    </location>
</feature>